<evidence type="ECO:0000313" key="2">
    <source>
        <dbReference type="Proteomes" id="UP001153334"/>
    </source>
</evidence>
<proteinExistence type="predicted"/>
<comment type="caution">
    <text evidence="1">The sequence shown here is derived from an EMBL/GenBank/DDBJ whole genome shotgun (WGS) entry which is preliminary data.</text>
</comment>
<evidence type="ECO:0000313" key="1">
    <source>
        <dbReference type="EMBL" id="KAJ8118559.1"/>
    </source>
</evidence>
<accession>A0ACC2ITS2</accession>
<protein>
    <submittedName>
        <fullName evidence="1">Uncharacterized protein</fullName>
    </submittedName>
</protein>
<organism evidence="1 2">
    <name type="scientific">Nemania bipapillata</name>
    <dbReference type="NCBI Taxonomy" id="110536"/>
    <lineage>
        <taxon>Eukaryota</taxon>
        <taxon>Fungi</taxon>
        <taxon>Dikarya</taxon>
        <taxon>Ascomycota</taxon>
        <taxon>Pezizomycotina</taxon>
        <taxon>Sordariomycetes</taxon>
        <taxon>Xylariomycetidae</taxon>
        <taxon>Xylariales</taxon>
        <taxon>Xylariaceae</taxon>
        <taxon>Nemania</taxon>
    </lineage>
</organism>
<gene>
    <name evidence="1" type="ORF">ONZ43_g3967</name>
</gene>
<dbReference type="EMBL" id="JAPESX010001001">
    <property type="protein sequence ID" value="KAJ8118559.1"/>
    <property type="molecule type" value="Genomic_DNA"/>
</dbReference>
<dbReference type="Proteomes" id="UP001153334">
    <property type="component" value="Unassembled WGS sequence"/>
</dbReference>
<keyword evidence="2" id="KW-1185">Reference proteome</keyword>
<sequence length="79" mass="8137">MRATLSTIALCAISASAATLPAAAEIEARQATSNTWYLVGFEPNCGSSFGCNADYAIFGPENAVPGAPAFALRTLLEVL</sequence>
<name>A0ACC2ITS2_9PEZI</name>
<reference evidence="1" key="1">
    <citation type="submission" date="2022-11" db="EMBL/GenBank/DDBJ databases">
        <title>Genome Sequence of Nemania bipapillata.</title>
        <authorList>
            <person name="Buettner E."/>
        </authorList>
    </citation>
    <scope>NUCLEOTIDE SEQUENCE</scope>
    <source>
        <strain evidence="1">CP14</strain>
    </source>
</reference>